<reference evidence="3" key="1">
    <citation type="journal article" date="2015" name="Nat. Genet.">
        <title>The genome and transcriptome of the zoonotic hookworm Ancylostoma ceylanicum identify infection-specific gene families.</title>
        <authorList>
            <person name="Schwarz E.M."/>
            <person name="Hu Y."/>
            <person name="Antoshechkin I."/>
            <person name="Miller M.M."/>
            <person name="Sternberg P.W."/>
            <person name="Aroian R.V."/>
        </authorList>
    </citation>
    <scope>NUCLEOTIDE SEQUENCE</scope>
    <source>
        <strain evidence="3">HY135</strain>
    </source>
</reference>
<keyword evidence="1" id="KW-0472">Membrane</keyword>
<keyword evidence="3" id="KW-1185">Reference proteome</keyword>
<proteinExistence type="predicted"/>
<dbReference type="AlphaFoldDB" id="A0A016WCQ3"/>
<sequence length="124" mass="14182">MCIRFSFFYSIFVVEINSKGLGHTQALLADDPRAKTLVADGPRTQNVSGASQRTIRVPSLKADHPRTLIFASDLEQQQREITQVYSFQLESMRLGWNLAFSRWVVIVFFLFLSVCSFLLFLLAF</sequence>
<comment type="caution">
    <text evidence="2">The sequence shown here is derived from an EMBL/GenBank/DDBJ whole genome shotgun (WGS) entry which is preliminary data.</text>
</comment>
<evidence type="ECO:0000313" key="3">
    <source>
        <dbReference type="Proteomes" id="UP000024635"/>
    </source>
</evidence>
<evidence type="ECO:0000313" key="2">
    <source>
        <dbReference type="EMBL" id="EYC37594.1"/>
    </source>
</evidence>
<keyword evidence="1" id="KW-1133">Transmembrane helix</keyword>
<dbReference type="Proteomes" id="UP000024635">
    <property type="component" value="Unassembled WGS sequence"/>
</dbReference>
<keyword evidence="1" id="KW-0812">Transmembrane</keyword>
<accession>A0A016WCQ3</accession>
<organism evidence="2 3">
    <name type="scientific">Ancylostoma ceylanicum</name>
    <dbReference type="NCBI Taxonomy" id="53326"/>
    <lineage>
        <taxon>Eukaryota</taxon>
        <taxon>Metazoa</taxon>
        <taxon>Ecdysozoa</taxon>
        <taxon>Nematoda</taxon>
        <taxon>Chromadorea</taxon>
        <taxon>Rhabditida</taxon>
        <taxon>Rhabditina</taxon>
        <taxon>Rhabditomorpha</taxon>
        <taxon>Strongyloidea</taxon>
        <taxon>Ancylostomatidae</taxon>
        <taxon>Ancylostomatinae</taxon>
        <taxon>Ancylostoma</taxon>
    </lineage>
</organism>
<dbReference type="EMBL" id="JARK01000377">
    <property type="protein sequence ID" value="EYC37594.1"/>
    <property type="molecule type" value="Genomic_DNA"/>
</dbReference>
<name>A0A016WCQ3_9BILA</name>
<protein>
    <submittedName>
        <fullName evidence="2">Uncharacterized protein</fullName>
    </submittedName>
</protein>
<feature type="transmembrane region" description="Helical" evidence="1">
    <location>
        <begin position="103"/>
        <end position="123"/>
    </location>
</feature>
<evidence type="ECO:0000256" key="1">
    <source>
        <dbReference type="SAM" id="Phobius"/>
    </source>
</evidence>
<gene>
    <name evidence="2" type="primary">Acey_s0777.g2276</name>
    <name evidence="2" type="ORF">Y032_0777g2276</name>
</gene>